<comment type="caution">
    <text evidence="1">The sequence shown here is derived from an EMBL/GenBank/DDBJ whole genome shotgun (WGS) entry which is preliminary data.</text>
</comment>
<accession>A0A9N9F1K1</accession>
<keyword evidence="2" id="KW-1185">Reference proteome</keyword>
<evidence type="ECO:0000313" key="1">
    <source>
        <dbReference type="EMBL" id="CAG8502049.1"/>
    </source>
</evidence>
<evidence type="ECO:0000313" key="2">
    <source>
        <dbReference type="Proteomes" id="UP000789396"/>
    </source>
</evidence>
<dbReference type="Proteomes" id="UP000789396">
    <property type="component" value="Unassembled WGS sequence"/>
</dbReference>
<organism evidence="1 2">
    <name type="scientific">Racocetra fulgida</name>
    <dbReference type="NCBI Taxonomy" id="60492"/>
    <lineage>
        <taxon>Eukaryota</taxon>
        <taxon>Fungi</taxon>
        <taxon>Fungi incertae sedis</taxon>
        <taxon>Mucoromycota</taxon>
        <taxon>Glomeromycotina</taxon>
        <taxon>Glomeromycetes</taxon>
        <taxon>Diversisporales</taxon>
        <taxon>Gigasporaceae</taxon>
        <taxon>Racocetra</taxon>
    </lineage>
</organism>
<dbReference type="AlphaFoldDB" id="A0A9N9F1K1"/>
<gene>
    <name evidence="1" type="ORF">RFULGI_LOCUS2485</name>
</gene>
<reference evidence="1" key="1">
    <citation type="submission" date="2021-06" db="EMBL/GenBank/DDBJ databases">
        <authorList>
            <person name="Kallberg Y."/>
            <person name="Tangrot J."/>
            <person name="Rosling A."/>
        </authorList>
    </citation>
    <scope>NUCLEOTIDE SEQUENCE</scope>
    <source>
        <strain evidence="1">IN212</strain>
    </source>
</reference>
<sequence length="49" mass="5444">MSTPTTQEPEAPNFEIASNLLQPNISQRYSISFSPINTKLLTDKNSSMT</sequence>
<protein>
    <submittedName>
        <fullName evidence="1">5743_t:CDS:1</fullName>
    </submittedName>
</protein>
<dbReference type="EMBL" id="CAJVPZ010001890">
    <property type="protein sequence ID" value="CAG8502049.1"/>
    <property type="molecule type" value="Genomic_DNA"/>
</dbReference>
<proteinExistence type="predicted"/>
<name>A0A9N9F1K1_9GLOM</name>